<dbReference type="SUPFAM" id="SSF88659">
    <property type="entry name" value="Sigma3 and sigma4 domains of RNA polymerase sigma factors"/>
    <property type="match status" value="1"/>
</dbReference>
<evidence type="ECO:0000313" key="2">
    <source>
        <dbReference type="Proteomes" id="UP000287352"/>
    </source>
</evidence>
<gene>
    <name evidence="1" type="ORF">KTT_56790</name>
</gene>
<evidence type="ECO:0000313" key="1">
    <source>
        <dbReference type="EMBL" id="GCE15820.1"/>
    </source>
</evidence>
<dbReference type="Gene3D" id="1.10.10.10">
    <property type="entry name" value="Winged helix-like DNA-binding domain superfamily/Winged helix DNA-binding domain"/>
    <property type="match status" value="1"/>
</dbReference>
<accession>A0A402A9K2</accession>
<sequence>MPIDEENEEQAIETFTDLRQPPDVELQVLTCRMQLSTLIQGYYDSQCIDALDMRLLFLRLGLVDGHCSTLIETGKELHMSSENVRRRQYVILRKKIRDDSFFQLLKTYHQYVRLPHGIQQSLWHQGHFAHKNTDLL</sequence>
<dbReference type="InterPro" id="IPR013324">
    <property type="entry name" value="RNA_pol_sigma_r3/r4-like"/>
</dbReference>
<dbReference type="RefSeq" id="WP_126583231.1">
    <property type="nucleotide sequence ID" value="NZ_BIFR01000002.1"/>
</dbReference>
<proteinExistence type="predicted"/>
<dbReference type="InterPro" id="IPR036388">
    <property type="entry name" value="WH-like_DNA-bd_sf"/>
</dbReference>
<keyword evidence="2" id="KW-1185">Reference proteome</keyword>
<protein>
    <recommendedName>
        <fullName evidence="3">RNA polymerase sigma-70 region 4 domain-containing protein</fullName>
    </recommendedName>
</protein>
<organism evidence="1 2">
    <name type="scientific">Tengunoibacter tsumagoiensis</name>
    <dbReference type="NCBI Taxonomy" id="2014871"/>
    <lineage>
        <taxon>Bacteria</taxon>
        <taxon>Bacillati</taxon>
        <taxon>Chloroflexota</taxon>
        <taxon>Ktedonobacteria</taxon>
        <taxon>Ktedonobacterales</taxon>
        <taxon>Dictyobacteraceae</taxon>
        <taxon>Tengunoibacter</taxon>
    </lineage>
</organism>
<name>A0A402A9K2_9CHLR</name>
<comment type="caution">
    <text evidence="1">The sequence shown here is derived from an EMBL/GenBank/DDBJ whole genome shotgun (WGS) entry which is preliminary data.</text>
</comment>
<dbReference type="EMBL" id="BIFR01000002">
    <property type="protein sequence ID" value="GCE15820.1"/>
    <property type="molecule type" value="Genomic_DNA"/>
</dbReference>
<dbReference type="Proteomes" id="UP000287352">
    <property type="component" value="Unassembled WGS sequence"/>
</dbReference>
<dbReference type="AlphaFoldDB" id="A0A402A9K2"/>
<reference evidence="2" key="1">
    <citation type="submission" date="2018-12" db="EMBL/GenBank/DDBJ databases">
        <title>Tengunoibacter tsumagoiensis gen. nov., sp. nov., Dictyobacter kobayashii sp. nov., D. alpinus sp. nov., and D. joshuensis sp. nov. and description of Dictyobacteraceae fam. nov. within the order Ktedonobacterales isolated from Tengu-no-mugimeshi.</title>
        <authorList>
            <person name="Wang C.M."/>
            <person name="Zheng Y."/>
            <person name="Sakai Y."/>
            <person name="Toyoda A."/>
            <person name="Minakuchi Y."/>
            <person name="Abe K."/>
            <person name="Yokota A."/>
            <person name="Yabe S."/>
        </authorList>
    </citation>
    <scope>NUCLEOTIDE SEQUENCE [LARGE SCALE GENOMIC DNA]</scope>
    <source>
        <strain evidence="2">Uno3</strain>
    </source>
</reference>
<evidence type="ECO:0008006" key="3">
    <source>
        <dbReference type="Google" id="ProtNLM"/>
    </source>
</evidence>